<evidence type="ECO:0000256" key="4">
    <source>
        <dbReference type="ARBA" id="ARBA00022827"/>
    </source>
</evidence>
<dbReference type="RefSeq" id="WP_096003499.1">
    <property type="nucleotide sequence ID" value="NZ_LMAZ01000001.1"/>
</dbReference>
<dbReference type="InterPro" id="IPR009075">
    <property type="entry name" value="AcylCo_DH/oxidase_C"/>
</dbReference>
<evidence type="ECO:0000313" key="7">
    <source>
        <dbReference type="Proteomes" id="UP000242313"/>
    </source>
</evidence>
<gene>
    <name evidence="6" type="ORF">CNQ84_03345</name>
</gene>
<evidence type="ECO:0000313" key="6">
    <source>
        <dbReference type="EMBL" id="PBK05550.1"/>
    </source>
</evidence>
<dbReference type="AlphaFoldDB" id="A0A2A3ML28"/>
<reference evidence="6 7" key="1">
    <citation type="submission" date="2017-09" db="EMBL/GenBank/DDBJ databases">
        <title>Pseudomonas abyssi sp. nov. isolated from Abyssopelagic Water.</title>
        <authorList>
            <person name="Wei Y."/>
        </authorList>
    </citation>
    <scope>NUCLEOTIDE SEQUENCE [LARGE SCALE GENOMIC DNA]</scope>
    <source>
        <strain evidence="6 7">MT5</strain>
    </source>
</reference>
<dbReference type="InterPro" id="IPR052904">
    <property type="entry name" value="Acyl-CoA_dehydrogenase-like"/>
</dbReference>
<dbReference type="InterPro" id="IPR006091">
    <property type="entry name" value="Acyl-CoA_Oxase/DH_mid-dom"/>
</dbReference>
<dbReference type="PANTHER" id="PTHR42707:SF3">
    <property type="entry name" value="ACYL-COA DEHYDROGENASE AIDB-RELATED"/>
    <property type="match status" value="1"/>
</dbReference>
<protein>
    <submittedName>
        <fullName evidence="6">DNA alkylation response protein</fullName>
    </submittedName>
</protein>
<evidence type="ECO:0000256" key="2">
    <source>
        <dbReference type="ARBA" id="ARBA00009347"/>
    </source>
</evidence>
<dbReference type="EMBL" id="NTMR01000003">
    <property type="protein sequence ID" value="PBK05550.1"/>
    <property type="molecule type" value="Genomic_DNA"/>
</dbReference>
<evidence type="ECO:0000256" key="1">
    <source>
        <dbReference type="ARBA" id="ARBA00001974"/>
    </source>
</evidence>
<dbReference type="SUPFAM" id="SSF47203">
    <property type="entry name" value="Acyl-CoA dehydrogenase C-terminal domain-like"/>
    <property type="match status" value="1"/>
</dbReference>
<comment type="similarity">
    <text evidence="2 5">Belongs to the acyl-CoA dehydrogenase family.</text>
</comment>
<dbReference type="InterPro" id="IPR009100">
    <property type="entry name" value="AcylCoA_DH/oxidase_NM_dom_sf"/>
</dbReference>
<dbReference type="Gene3D" id="2.40.110.20">
    <property type="match status" value="1"/>
</dbReference>
<comment type="caution">
    <text evidence="6">The sequence shown here is derived from an EMBL/GenBank/DDBJ whole genome shotgun (WGS) entry which is preliminary data.</text>
</comment>
<dbReference type="Gene3D" id="6.10.250.600">
    <property type="match status" value="1"/>
</dbReference>
<evidence type="ECO:0000256" key="3">
    <source>
        <dbReference type="ARBA" id="ARBA00022630"/>
    </source>
</evidence>
<keyword evidence="5" id="KW-0560">Oxidoreductase</keyword>
<dbReference type="PANTHER" id="PTHR42707">
    <property type="entry name" value="ACYL-COA DEHYDROGENASE"/>
    <property type="match status" value="1"/>
</dbReference>
<dbReference type="InterPro" id="IPR006089">
    <property type="entry name" value="Acyl-CoA_DH_CS"/>
</dbReference>
<dbReference type="PROSITE" id="PS00073">
    <property type="entry name" value="ACYL_COA_DH_2"/>
    <property type="match status" value="1"/>
</dbReference>
<organism evidence="6 7">
    <name type="scientific">Pseudomonas abyssi</name>
    <dbReference type="NCBI Taxonomy" id="170540"/>
    <lineage>
        <taxon>Bacteria</taxon>
        <taxon>Pseudomonadati</taxon>
        <taxon>Pseudomonadota</taxon>
        <taxon>Gammaproteobacteria</taxon>
        <taxon>Pseudomonadales</taxon>
        <taxon>Pseudomonadaceae</taxon>
        <taxon>Pseudomonas</taxon>
    </lineage>
</organism>
<dbReference type="Pfam" id="PF00441">
    <property type="entry name" value="Acyl-CoA_dh_1"/>
    <property type="match status" value="1"/>
</dbReference>
<keyword evidence="4 5" id="KW-0274">FAD</keyword>
<accession>A0A395R8C5</accession>
<dbReference type="Pfam" id="PF18158">
    <property type="entry name" value="AidB_N"/>
    <property type="match status" value="1"/>
</dbReference>
<name>A0A2A3ML28_9PSED</name>
<dbReference type="Pfam" id="PF02770">
    <property type="entry name" value="Acyl-CoA_dh_M"/>
    <property type="match status" value="1"/>
</dbReference>
<dbReference type="InterPro" id="IPR041504">
    <property type="entry name" value="AidB_N"/>
</dbReference>
<accession>A0A2A3ML28</accession>
<sequence length="550" mass="60208">MSQLQQYAETHEVTNQVPPLEGINLYRADLPLQEWVHRYQGDWADMQLNAYGQLAGGALMEAGFLANENKPVFKSHDRYGHRVDTVDFHPAYHELMAAGIKAGITSAPWNDPRPGAQVARAATMYLHNQAEAGTSCPMTMSFACVPALRLQPDIAKTWLPKILSGQYDPRNLPIEQKSGATIGMAMTEKQGGTDVRANTTRAYPVGVGGPGQAYELVGHKWFCSAPMCDAFLTLAQTDKGLSCFLLPRHRPDGSRNEFYVQRLKNKLGNWANASSEVEYRGALAWMVGPEGRGVPTIIEMVSLTRFDCMIGSSSLMRQALTQATHHCAHRTVGTRVLSEQPLMQNVLADLALESEAALALTMRMGRALDNAHDAQEDKFARLVTAIGKYWICKRAPGMINEAQECLGGAGYVEETILPRLYREAPVNSIWEGSGNVQCLDVLRALSKEPGVLDALFIELGDGHGSSALKQRIEHIKQHFADTDDIQYRARQLTEDVAIALQAKLLLEAGNSTVSDAFIASRLGEHGQAYGTLPRGIDVAALVTRSTPANL</sequence>
<proteinExistence type="inferred from homology"/>
<dbReference type="GO" id="GO:0003995">
    <property type="term" value="F:acyl-CoA dehydrogenase activity"/>
    <property type="evidence" value="ECO:0007669"/>
    <property type="project" value="InterPro"/>
</dbReference>
<dbReference type="Gene3D" id="1.20.140.10">
    <property type="entry name" value="Butyryl-CoA Dehydrogenase, subunit A, domain 3"/>
    <property type="match status" value="1"/>
</dbReference>
<dbReference type="Proteomes" id="UP000242313">
    <property type="component" value="Unassembled WGS sequence"/>
</dbReference>
<dbReference type="SUPFAM" id="SSF56645">
    <property type="entry name" value="Acyl-CoA dehydrogenase NM domain-like"/>
    <property type="match status" value="1"/>
</dbReference>
<keyword evidence="3 5" id="KW-0285">Flavoprotein</keyword>
<keyword evidence="7" id="KW-1185">Reference proteome</keyword>
<comment type="cofactor">
    <cofactor evidence="1 5">
        <name>FAD</name>
        <dbReference type="ChEBI" id="CHEBI:57692"/>
    </cofactor>
</comment>
<evidence type="ECO:0000256" key="5">
    <source>
        <dbReference type="RuleBase" id="RU362125"/>
    </source>
</evidence>
<dbReference type="InterPro" id="IPR036250">
    <property type="entry name" value="AcylCo_DH-like_C"/>
</dbReference>